<feature type="domain" description="HTH arsR-type" evidence="4">
    <location>
        <begin position="1"/>
        <end position="88"/>
    </location>
</feature>
<dbReference type="Gene3D" id="1.10.10.10">
    <property type="entry name" value="Winged helix-like DNA-binding domain superfamily/Winged helix DNA-binding domain"/>
    <property type="match status" value="1"/>
</dbReference>
<evidence type="ECO:0000313" key="6">
    <source>
        <dbReference type="Proteomes" id="UP000176665"/>
    </source>
</evidence>
<gene>
    <name evidence="5" type="ORF">A2W14_07515</name>
</gene>
<dbReference type="PANTHER" id="PTHR33154">
    <property type="entry name" value="TRANSCRIPTIONAL REGULATOR, ARSR FAMILY"/>
    <property type="match status" value="1"/>
</dbReference>
<dbReference type="InterPro" id="IPR051081">
    <property type="entry name" value="HTH_MetalResp_TranReg"/>
</dbReference>
<dbReference type="STRING" id="1798371.A2W14_07515"/>
<dbReference type="InterPro" id="IPR001845">
    <property type="entry name" value="HTH_ArsR_DNA-bd_dom"/>
</dbReference>
<dbReference type="InterPro" id="IPR036388">
    <property type="entry name" value="WH-like_DNA-bd_sf"/>
</dbReference>
<sequence length="88" mass="10081">MINLRCRKCLITASDSSRLFILEYLKKIDREATVNEVVKKLTLRQPTVTFHINKLASVGLIKKRKTGRQVFLKAHLRSSGCSQCILHN</sequence>
<dbReference type="SMART" id="SM00418">
    <property type="entry name" value="HTH_ARSR"/>
    <property type="match status" value="1"/>
</dbReference>
<name>A0A1F5YTH2_9BACT</name>
<dbReference type="SUPFAM" id="SSF46785">
    <property type="entry name" value="Winged helix' DNA-binding domain"/>
    <property type="match status" value="1"/>
</dbReference>
<accession>A0A1F5YTH2</accession>
<dbReference type="PROSITE" id="PS50987">
    <property type="entry name" value="HTH_ARSR_2"/>
    <property type="match status" value="1"/>
</dbReference>
<dbReference type="EMBL" id="MFJA01000027">
    <property type="protein sequence ID" value="OGG03396.1"/>
    <property type="molecule type" value="Genomic_DNA"/>
</dbReference>
<dbReference type="CDD" id="cd00090">
    <property type="entry name" value="HTH_ARSR"/>
    <property type="match status" value="1"/>
</dbReference>
<dbReference type="InterPro" id="IPR036390">
    <property type="entry name" value="WH_DNA-bd_sf"/>
</dbReference>
<keyword evidence="3" id="KW-0804">Transcription</keyword>
<evidence type="ECO:0000256" key="3">
    <source>
        <dbReference type="ARBA" id="ARBA00023163"/>
    </source>
</evidence>
<keyword evidence="2" id="KW-0238">DNA-binding</keyword>
<comment type="caution">
    <text evidence="5">The sequence shown here is derived from an EMBL/GenBank/DDBJ whole genome shotgun (WGS) entry which is preliminary data.</text>
</comment>
<dbReference type="InterPro" id="IPR011991">
    <property type="entry name" value="ArsR-like_HTH"/>
</dbReference>
<dbReference type="GO" id="GO:0003700">
    <property type="term" value="F:DNA-binding transcription factor activity"/>
    <property type="evidence" value="ECO:0007669"/>
    <property type="project" value="InterPro"/>
</dbReference>
<dbReference type="Proteomes" id="UP000176665">
    <property type="component" value="Unassembled WGS sequence"/>
</dbReference>
<evidence type="ECO:0000313" key="5">
    <source>
        <dbReference type="EMBL" id="OGG03396.1"/>
    </source>
</evidence>
<evidence type="ECO:0000259" key="4">
    <source>
        <dbReference type="PROSITE" id="PS50987"/>
    </source>
</evidence>
<dbReference type="PANTHER" id="PTHR33154:SF33">
    <property type="entry name" value="TRANSCRIPTIONAL REPRESSOR SDPR"/>
    <property type="match status" value="1"/>
</dbReference>
<evidence type="ECO:0000256" key="1">
    <source>
        <dbReference type="ARBA" id="ARBA00023015"/>
    </source>
</evidence>
<dbReference type="AlphaFoldDB" id="A0A1F5YTH2"/>
<protein>
    <recommendedName>
        <fullName evidence="4">HTH arsR-type domain-containing protein</fullName>
    </recommendedName>
</protein>
<organism evidence="5 6">
    <name type="scientific">Candidatus Gottesmanbacteria bacterium RBG_16_37_8</name>
    <dbReference type="NCBI Taxonomy" id="1798371"/>
    <lineage>
        <taxon>Bacteria</taxon>
        <taxon>Candidatus Gottesmaniibacteriota</taxon>
    </lineage>
</organism>
<reference evidence="5 6" key="1">
    <citation type="journal article" date="2016" name="Nat. Commun.">
        <title>Thousands of microbial genomes shed light on interconnected biogeochemical processes in an aquifer system.</title>
        <authorList>
            <person name="Anantharaman K."/>
            <person name="Brown C.T."/>
            <person name="Hug L.A."/>
            <person name="Sharon I."/>
            <person name="Castelle C.J."/>
            <person name="Probst A.J."/>
            <person name="Thomas B.C."/>
            <person name="Singh A."/>
            <person name="Wilkins M.J."/>
            <person name="Karaoz U."/>
            <person name="Brodie E.L."/>
            <person name="Williams K.H."/>
            <person name="Hubbard S.S."/>
            <person name="Banfield J.F."/>
        </authorList>
    </citation>
    <scope>NUCLEOTIDE SEQUENCE [LARGE SCALE GENOMIC DNA]</scope>
</reference>
<proteinExistence type="predicted"/>
<keyword evidence="1" id="KW-0805">Transcription regulation</keyword>
<dbReference type="GO" id="GO:0003677">
    <property type="term" value="F:DNA binding"/>
    <property type="evidence" value="ECO:0007669"/>
    <property type="project" value="UniProtKB-KW"/>
</dbReference>
<dbReference type="PRINTS" id="PR00778">
    <property type="entry name" value="HTHARSR"/>
</dbReference>
<evidence type="ECO:0000256" key="2">
    <source>
        <dbReference type="ARBA" id="ARBA00023125"/>
    </source>
</evidence>
<dbReference type="Pfam" id="PF12840">
    <property type="entry name" value="HTH_20"/>
    <property type="match status" value="1"/>
</dbReference>